<protein>
    <submittedName>
        <fullName evidence="3">Amorpha-4,11-diene synthase</fullName>
    </submittedName>
</protein>
<dbReference type="Gene3D" id="1.10.600.10">
    <property type="entry name" value="Farnesyl Diphosphate Synthase"/>
    <property type="match status" value="1"/>
</dbReference>
<feature type="non-terminal residue" evidence="3">
    <location>
        <position position="138"/>
    </location>
</feature>
<dbReference type="InterPro" id="IPR005630">
    <property type="entry name" value="Terpene_synthase_metal-bd"/>
</dbReference>
<feature type="domain" description="Terpene synthase metal-binding" evidence="2">
    <location>
        <begin position="1"/>
        <end position="101"/>
    </location>
</feature>
<evidence type="ECO:0000256" key="1">
    <source>
        <dbReference type="ARBA" id="ARBA00022723"/>
    </source>
</evidence>
<dbReference type="Pfam" id="PF03936">
    <property type="entry name" value="Terpene_synth_C"/>
    <property type="match status" value="1"/>
</dbReference>
<dbReference type="AlphaFoldDB" id="A0A699IWY4"/>
<dbReference type="PANTHER" id="PTHR31225">
    <property type="entry name" value="OS04G0344100 PROTEIN-RELATED"/>
    <property type="match status" value="1"/>
</dbReference>
<evidence type="ECO:0000313" key="3">
    <source>
        <dbReference type="EMBL" id="GEZ92501.1"/>
    </source>
</evidence>
<evidence type="ECO:0000259" key="2">
    <source>
        <dbReference type="Pfam" id="PF03936"/>
    </source>
</evidence>
<dbReference type="EMBL" id="BKCJ010342856">
    <property type="protein sequence ID" value="GEZ92501.1"/>
    <property type="molecule type" value="Genomic_DNA"/>
</dbReference>
<dbReference type="GO" id="GO:0000287">
    <property type="term" value="F:magnesium ion binding"/>
    <property type="evidence" value="ECO:0007669"/>
    <property type="project" value="InterPro"/>
</dbReference>
<comment type="caution">
    <text evidence="3">The sequence shown here is derived from an EMBL/GenBank/DDBJ whole genome shotgun (WGS) entry which is preliminary data.</text>
</comment>
<keyword evidence="1" id="KW-0479">Metal-binding</keyword>
<dbReference type="SUPFAM" id="SSF48576">
    <property type="entry name" value="Terpenoid synthases"/>
    <property type="match status" value="1"/>
</dbReference>
<dbReference type="InterPro" id="IPR008949">
    <property type="entry name" value="Isoprenoid_synthase_dom_sf"/>
</dbReference>
<gene>
    <name evidence="3" type="ORF">Tci_564474</name>
</gene>
<dbReference type="GO" id="GO:0010333">
    <property type="term" value="F:terpene synthase activity"/>
    <property type="evidence" value="ECO:0007669"/>
    <property type="project" value="InterPro"/>
</dbReference>
<organism evidence="3">
    <name type="scientific">Tanacetum cinerariifolium</name>
    <name type="common">Dalmatian daisy</name>
    <name type="synonym">Chrysanthemum cinerariifolium</name>
    <dbReference type="NCBI Taxonomy" id="118510"/>
    <lineage>
        <taxon>Eukaryota</taxon>
        <taxon>Viridiplantae</taxon>
        <taxon>Streptophyta</taxon>
        <taxon>Embryophyta</taxon>
        <taxon>Tracheophyta</taxon>
        <taxon>Spermatophyta</taxon>
        <taxon>Magnoliopsida</taxon>
        <taxon>eudicotyledons</taxon>
        <taxon>Gunneridae</taxon>
        <taxon>Pentapetalae</taxon>
        <taxon>asterids</taxon>
        <taxon>campanulids</taxon>
        <taxon>Asterales</taxon>
        <taxon>Asteraceae</taxon>
        <taxon>Asteroideae</taxon>
        <taxon>Anthemideae</taxon>
        <taxon>Anthemidinae</taxon>
        <taxon>Tanacetum</taxon>
    </lineage>
</organism>
<proteinExistence type="predicted"/>
<dbReference type="InterPro" id="IPR050148">
    <property type="entry name" value="Terpene_synthase-like"/>
</dbReference>
<dbReference type="GO" id="GO:0016114">
    <property type="term" value="P:terpenoid biosynthetic process"/>
    <property type="evidence" value="ECO:0007669"/>
    <property type="project" value="InterPro"/>
</dbReference>
<name>A0A699IWY4_TANCI</name>
<reference evidence="3" key="1">
    <citation type="journal article" date="2019" name="Sci. Rep.">
        <title>Draft genome of Tanacetum cinerariifolium, the natural source of mosquito coil.</title>
        <authorList>
            <person name="Yamashiro T."/>
            <person name="Shiraishi A."/>
            <person name="Satake H."/>
            <person name="Nakayama K."/>
        </authorList>
    </citation>
    <scope>NUCLEOTIDE SEQUENCE</scope>
</reference>
<dbReference type="PANTHER" id="PTHR31225:SF250">
    <property type="entry name" value="(-)-BETA-CARYOPHYLLENE SYNTHASE"/>
    <property type="match status" value="1"/>
</dbReference>
<sequence length="138" mass="15894">MWALGARFEPQYSLARIFFSKFVAIIALIDDIYDAYGTFEELIIITEAIQRWSITCLDMLPEYMKPIYKLLMDTYSEMEENLANKGKTDVFNCGKESENKLSTICERVFDRCLAPSTSIGEGCDNMTMILVQFKKPIE</sequence>
<accession>A0A699IWY4</accession>